<dbReference type="InterPro" id="IPR013325">
    <property type="entry name" value="RNA_pol_sigma_r2"/>
</dbReference>
<sequence length="70" mass="7623">MPDPAASVEAVFREERGRLLAALTHRFGDLDLAEEVASEAVEAAVVHWPVDGVTDRPGAWLLTTARRRAV</sequence>
<dbReference type="EMBL" id="JAUZMZ010000331">
    <property type="protein sequence ID" value="MEE2035481.1"/>
    <property type="molecule type" value="Genomic_DNA"/>
</dbReference>
<feature type="non-terminal residue" evidence="2">
    <location>
        <position position="70"/>
    </location>
</feature>
<evidence type="ECO:0000313" key="3">
    <source>
        <dbReference type="Proteomes" id="UP001331936"/>
    </source>
</evidence>
<proteinExistence type="predicted"/>
<reference evidence="2 3" key="1">
    <citation type="submission" date="2023-08" db="EMBL/GenBank/DDBJ databases">
        <authorList>
            <person name="Girao M."/>
            <person name="Carvalho M.F."/>
        </authorList>
    </citation>
    <scope>NUCLEOTIDE SEQUENCE [LARGE SCALE GENOMIC DNA]</scope>
    <source>
        <strain evidence="2 3">CC-R104</strain>
    </source>
</reference>
<accession>A0ABU7JZN8</accession>
<dbReference type="PANTHER" id="PTHR47756">
    <property type="entry name" value="BLL6612 PROTEIN-RELATED"/>
    <property type="match status" value="1"/>
</dbReference>
<dbReference type="InterPro" id="IPR007627">
    <property type="entry name" value="RNA_pol_sigma70_r2"/>
</dbReference>
<dbReference type="RefSeq" id="WP_330154782.1">
    <property type="nucleotide sequence ID" value="NZ_JAUZMZ010000331.1"/>
</dbReference>
<comment type="caution">
    <text evidence="2">The sequence shown here is derived from an EMBL/GenBank/DDBJ whole genome shotgun (WGS) entry which is preliminary data.</text>
</comment>
<evidence type="ECO:0000313" key="2">
    <source>
        <dbReference type="EMBL" id="MEE2035481.1"/>
    </source>
</evidence>
<dbReference type="Proteomes" id="UP001331936">
    <property type="component" value="Unassembled WGS sequence"/>
</dbReference>
<gene>
    <name evidence="2" type="ORF">Q8814_25825</name>
</gene>
<organism evidence="2 3">
    <name type="scientific">Rhodococcus chondri</name>
    <dbReference type="NCBI Taxonomy" id="3065941"/>
    <lineage>
        <taxon>Bacteria</taxon>
        <taxon>Bacillati</taxon>
        <taxon>Actinomycetota</taxon>
        <taxon>Actinomycetes</taxon>
        <taxon>Mycobacteriales</taxon>
        <taxon>Nocardiaceae</taxon>
        <taxon>Rhodococcus</taxon>
    </lineage>
</organism>
<protein>
    <submittedName>
        <fullName evidence="2">Sigma factor</fullName>
    </submittedName>
</protein>
<feature type="domain" description="RNA polymerase sigma-70 region 2" evidence="1">
    <location>
        <begin position="12"/>
        <end position="69"/>
    </location>
</feature>
<dbReference type="SUPFAM" id="SSF88946">
    <property type="entry name" value="Sigma2 domain of RNA polymerase sigma factors"/>
    <property type="match status" value="1"/>
</dbReference>
<dbReference type="Gene3D" id="1.10.1740.10">
    <property type="match status" value="1"/>
</dbReference>
<evidence type="ECO:0000259" key="1">
    <source>
        <dbReference type="Pfam" id="PF04542"/>
    </source>
</evidence>
<dbReference type="PANTHER" id="PTHR47756:SF2">
    <property type="entry name" value="BLL6612 PROTEIN"/>
    <property type="match status" value="1"/>
</dbReference>
<dbReference type="Pfam" id="PF04542">
    <property type="entry name" value="Sigma70_r2"/>
    <property type="match status" value="1"/>
</dbReference>
<keyword evidence="3" id="KW-1185">Reference proteome</keyword>
<name>A0ABU7JZN8_9NOCA</name>